<dbReference type="AlphaFoldDB" id="A0A4Q1SJ63"/>
<sequence length="210" mass="23501">MPQNHESEKLKELEKLKHAPATPGVIEEILQRWSPRAFADTPVAPEELKEAFEAARWAASSFNEQPWRFLVGHKGDETYEKIFASLVEFNQSWARRAPVLILSVAKKTFTQNGSPNYYALHDVGAATAYLALGATKLGFHTHSMAGFDREKAQKLFGIPEDFEPGAVTALGYLGDPEVLSDHAKQMELSPRQRKPLSEIVLSAWDKPHSF</sequence>
<dbReference type="RefSeq" id="WP_129207238.1">
    <property type="nucleotide sequence ID" value="NZ_BMGU01000001.1"/>
</dbReference>
<accession>A0A4Q1SJ63</accession>
<dbReference type="InterPro" id="IPR000415">
    <property type="entry name" value="Nitroreductase-like"/>
</dbReference>
<name>A0A4Q1SJ63_9BACT</name>
<dbReference type="GO" id="GO:0016491">
    <property type="term" value="F:oxidoreductase activity"/>
    <property type="evidence" value="ECO:0007669"/>
    <property type="project" value="UniProtKB-KW"/>
</dbReference>
<comment type="caution">
    <text evidence="4">The sequence shown here is derived from an EMBL/GenBank/DDBJ whole genome shotgun (WGS) entry which is preliminary data.</text>
</comment>
<keyword evidence="5" id="KW-1185">Reference proteome</keyword>
<evidence type="ECO:0000256" key="1">
    <source>
        <dbReference type="ARBA" id="ARBA00007118"/>
    </source>
</evidence>
<dbReference type="CDD" id="cd02138">
    <property type="entry name" value="TdsD-like"/>
    <property type="match status" value="1"/>
</dbReference>
<protein>
    <submittedName>
        <fullName evidence="4">Nitroreductase</fullName>
    </submittedName>
</protein>
<evidence type="ECO:0000313" key="4">
    <source>
        <dbReference type="EMBL" id="RXS97459.1"/>
    </source>
</evidence>
<evidence type="ECO:0000259" key="3">
    <source>
        <dbReference type="Pfam" id="PF00881"/>
    </source>
</evidence>
<reference evidence="4 5" key="1">
    <citation type="journal article" date="2016" name="Int. J. Syst. Evol. Microbiol.">
        <title>Acidipila dinghuensis sp. nov., an acidobacterium isolated from forest soil.</title>
        <authorList>
            <person name="Jiang Y.W."/>
            <person name="Wang J."/>
            <person name="Chen M.H."/>
            <person name="Lv Y.Y."/>
            <person name="Qiu L.H."/>
        </authorList>
    </citation>
    <scope>NUCLEOTIDE SEQUENCE [LARGE SCALE GENOMIC DNA]</scope>
    <source>
        <strain evidence="4 5">DHOF10</strain>
    </source>
</reference>
<dbReference type="Pfam" id="PF00881">
    <property type="entry name" value="Nitroreductase"/>
    <property type="match status" value="2"/>
</dbReference>
<dbReference type="PANTHER" id="PTHR43673">
    <property type="entry name" value="NAD(P)H NITROREDUCTASE YDGI-RELATED"/>
    <property type="match status" value="1"/>
</dbReference>
<dbReference type="SUPFAM" id="SSF55469">
    <property type="entry name" value="FMN-dependent nitroreductase-like"/>
    <property type="match status" value="1"/>
</dbReference>
<keyword evidence="2" id="KW-0560">Oxidoreductase</keyword>
<feature type="domain" description="Nitroreductase" evidence="3">
    <location>
        <begin position="86"/>
        <end position="172"/>
    </location>
</feature>
<proteinExistence type="inferred from homology"/>
<dbReference type="Gene3D" id="3.40.109.10">
    <property type="entry name" value="NADH Oxidase"/>
    <property type="match status" value="1"/>
</dbReference>
<organism evidence="4 5">
    <name type="scientific">Silvibacterium dinghuense</name>
    <dbReference type="NCBI Taxonomy" id="1560006"/>
    <lineage>
        <taxon>Bacteria</taxon>
        <taxon>Pseudomonadati</taxon>
        <taxon>Acidobacteriota</taxon>
        <taxon>Terriglobia</taxon>
        <taxon>Terriglobales</taxon>
        <taxon>Acidobacteriaceae</taxon>
        <taxon>Silvibacterium</taxon>
    </lineage>
</organism>
<gene>
    <name evidence="4" type="ORF">ESZ00_06065</name>
</gene>
<evidence type="ECO:0000313" key="5">
    <source>
        <dbReference type="Proteomes" id="UP000290253"/>
    </source>
</evidence>
<dbReference type="EMBL" id="SDMK01000001">
    <property type="protein sequence ID" value="RXS97459.1"/>
    <property type="molecule type" value="Genomic_DNA"/>
</dbReference>
<dbReference type="Proteomes" id="UP000290253">
    <property type="component" value="Unassembled WGS sequence"/>
</dbReference>
<dbReference type="OrthoDB" id="9782629at2"/>
<evidence type="ECO:0000256" key="2">
    <source>
        <dbReference type="ARBA" id="ARBA00023002"/>
    </source>
</evidence>
<dbReference type="InterPro" id="IPR029479">
    <property type="entry name" value="Nitroreductase"/>
</dbReference>
<feature type="domain" description="Nitroreductase" evidence="3">
    <location>
        <begin position="29"/>
        <end position="81"/>
    </location>
</feature>
<dbReference type="PANTHER" id="PTHR43673:SF10">
    <property type="entry name" value="NADH DEHYDROGENASE_NAD(P)H NITROREDUCTASE XCC3605-RELATED"/>
    <property type="match status" value="1"/>
</dbReference>
<comment type="similarity">
    <text evidence="1">Belongs to the nitroreductase family.</text>
</comment>